<sequence length="338" mass="36087">MNSALARITALRPNKTWIALGMALAIGLGAAVIARGYLNSQMQAIEARGKSKTRPLIVAKRDLRKGDPISKETVAVRDVPHDYAHSLAIGPEDFSRIAGRALAHGMQHGDILLWNLLEGDKVPTFSARIEVGRRAITVHVDEINSISGLLEPGDAIDLMLTLDQKGRKTTFPLLQNVQVMATGQRSVDDPRSGERRQYSTVTLDTSQAQARSVIIAREAGKITALLRNPKDSEVVEEDSAAMAALLGLAGDVQSPMQTAGAAQSPDRAVPVLYGGRRMDFKPEDLLLRQDKAHDAGEGPPEAAAAPTPVQPAPQAALQPGQAPLFPASFPMQPGALPH</sequence>
<dbReference type="PROSITE" id="PS50844">
    <property type="entry name" value="AFP_LIKE"/>
    <property type="match status" value="1"/>
</dbReference>
<evidence type="ECO:0000256" key="1">
    <source>
        <dbReference type="SAM" id="MobiDB-lite"/>
    </source>
</evidence>
<dbReference type="InterPro" id="IPR031571">
    <property type="entry name" value="RcpC_dom"/>
</dbReference>
<dbReference type="InterPro" id="IPR017592">
    <property type="entry name" value="Pilus_assmbl_Flp-typ_CpaB"/>
</dbReference>
<keyword evidence="2" id="KW-0472">Membrane</keyword>
<name>A0A7T2VYQ4_DELAC</name>
<dbReference type="Pfam" id="PF08666">
    <property type="entry name" value="SAF"/>
    <property type="match status" value="1"/>
</dbReference>
<dbReference type="NCBIfam" id="TIGR03177">
    <property type="entry name" value="pilus_cpaB"/>
    <property type="match status" value="1"/>
</dbReference>
<keyword evidence="2" id="KW-1133">Transmembrane helix</keyword>
<evidence type="ECO:0000256" key="2">
    <source>
        <dbReference type="SAM" id="Phobius"/>
    </source>
</evidence>
<feature type="transmembrane region" description="Helical" evidence="2">
    <location>
        <begin position="17"/>
        <end position="38"/>
    </location>
</feature>
<dbReference type="CDD" id="cd11615">
    <property type="entry name" value="SAF_NeuB_like"/>
    <property type="match status" value="1"/>
</dbReference>
<feature type="compositionally biased region" description="Low complexity" evidence="1">
    <location>
        <begin position="299"/>
        <end position="327"/>
    </location>
</feature>
<reference evidence="4 5" key="1">
    <citation type="submission" date="2020-12" db="EMBL/GenBank/DDBJ databases">
        <title>FDA dAtabase for Regulatory Grade micrObial Sequences (FDA-ARGOS): Supporting development and validation of Infectious Disease Dx tests.</title>
        <authorList>
            <person name="Sproer C."/>
            <person name="Gronow S."/>
            <person name="Severitt S."/>
            <person name="Schroder I."/>
            <person name="Tallon L."/>
            <person name="Sadzewicz L."/>
            <person name="Zhao X."/>
            <person name="Boylan J."/>
            <person name="Ott S."/>
            <person name="Bowen H."/>
            <person name="Vavikolanu K."/>
            <person name="Mehta A."/>
            <person name="Aluvathingal J."/>
            <person name="Nadendla S."/>
            <person name="Lowell S."/>
            <person name="Myers T."/>
            <person name="Yan Y."/>
            <person name="Sichtig H."/>
        </authorList>
    </citation>
    <scope>NUCLEOTIDE SEQUENCE [LARGE SCALE GENOMIC DNA]</scope>
    <source>
        <strain evidence="4 5">FDAARGOS_909</strain>
    </source>
</reference>
<accession>A0A7T2VYQ4</accession>
<dbReference type="Pfam" id="PF16976">
    <property type="entry name" value="RcpC"/>
    <property type="match status" value="1"/>
</dbReference>
<keyword evidence="2" id="KW-0812">Transmembrane</keyword>
<evidence type="ECO:0000259" key="3">
    <source>
        <dbReference type="PROSITE" id="PS50844"/>
    </source>
</evidence>
<feature type="region of interest" description="Disordered" evidence="1">
    <location>
        <begin position="293"/>
        <end position="338"/>
    </location>
</feature>
<dbReference type="RefSeq" id="WP_197955386.1">
    <property type="nucleotide sequence ID" value="NZ_CP065668.1"/>
</dbReference>
<dbReference type="InterPro" id="IPR013974">
    <property type="entry name" value="SAF"/>
</dbReference>
<organism evidence="4 5">
    <name type="scientific">Delftia acidovorans</name>
    <name type="common">Pseudomonas acidovorans</name>
    <name type="synonym">Comamonas acidovorans</name>
    <dbReference type="NCBI Taxonomy" id="80866"/>
    <lineage>
        <taxon>Bacteria</taxon>
        <taxon>Pseudomonadati</taxon>
        <taxon>Pseudomonadota</taxon>
        <taxon>Betaproteobacteria</taxon>
        <taxon>Burkholderiales</taxon>
        <taxon>Comamonadaceae</taxon>
        <taxon>Delftia</taxon>
    </lineage>
</organism>
<dbReference type="InterPro" id="IPR057736">
    <property type="entry name" value="SAF_PseI/NeuA/NeuB"/>
</dbReference>
<feature type="domain" description="AFP-like" evidence="3">
    <location>
        <begin position="56"/>
        <end position="120"/>
    </location>
</feature>
<dbReference type="EMBL" id="CP065668">
    <property type="protein sequence ID" value="QPS07945.1"/>
    <property type="molecule type" value="Genomic_DNA"/>
</dbReference>
<gene>
    <name evidence="4" type="primary">cpaB</name>
    <name evidence="4" type="ORF">I6G66_27385</name>
</gene>
<dbReference type="AlphaFoldDB" id="A0A7T2VYQ4"/>
<proteinExistence type="predicted"/>
<dbReference type="Proteomes" id="UP000594778">
    <property type="component" value="Chromosome"/>
</dbReference>
<dbReference type="InterPro" id="IPR006190">
    <property type="entry name" value="SAF_AFP_Neu5Ac"/>
</dbReference>
<protein>
    <submittedName>
        <fullName evidence="4">Flp pilus assembly protein CpaB</fullName>
    </submittedName>
</protein>
<evidence type="ECO:0000313" key="4">
    <source>
        <dbReference type="EMBL" id="QPS07945.1"/>
    </source>
</evidence>
<evidence type="ECO:0000313" key="5">
    <source>
        <dbReference type="Proteomes" id="UP000594778"/>
    </source>
</evidence>
<dbReference type="SMART" id="SM00858">
    <property type="entry name" value="SAF"/>
    <property type="match status" value="1"/>
</dbReference>